<dbReference type="EMBL" id="AGAZ01000070">
    <property type="protein sequence ID" value="EGZ44606.1"/>
    <property type="molecule type" value="Genomic_DNA"/>
</dbReference>
<keyword evidence="2" id="KW-1185">Reference proteome</keyword>
<accession>G4CSQ0</accession>
<evidence type="ECO:0000313" key="1">
    <source>
        <dbReference type="EMBL" id="EGZ44606.1"/>
    </source>
</evidence>
<dbReference type="STRING" id="1030841.HMPREF9370_2132"/>
<protein>
    <submittedName>
        <fullName evidence="1">Uncharacterized protein</fullName>
    </submittedName>
</protein>
<comment type="caution">
    <text evidence="1">The sequence shown here is derived from an EMBL/GenBank/DDBJ whole genome shotgun (WGS) entry which is preliminary data.</text>
</comment>
<organism evidence="1 2">
    <name type="scientific">Neisseria wadsworthii 9715</name>
    <dbReference type="NCBI Taxonomy" id="1030841"/>
    <lineage>
        <taxon>Bacteria</taxon>
        <taxon>Pseudomonadati</taxon>
        <taxon>Pseudomonadota</taxon>
        <taxon>Betaproteobacteria</taxon>
        <taxon>Neisseriales</taxon>
        <taxon>Neisseriaceae</taxon>
        <taxon>Neisseria</taxon>
    </lineage>
</organism>
<dbReference type="PATRIC" id="fig|1030841.3.peg.2123"/>
<dbReference type="Proteomes" id="UP000005336">
    <property type="component" value="Unassembled WGS sequence"/>
</dbReference>
<evidence type="ECO:0000313" key="2">
    <source>
        <dbReference type="Proteomes" id="UP000005336"/>
    </source>
</evidence>
<gene>
    <name evidence="1" type="ORF">HMPREF9370_2132</name>
</gene>
<sequence length="48" mass="5247">MSQSGKAARIIYACLKTRVAGLANTAAYTLYAPYLNLSLCIHKNLVYP</sequence>
<dbReference type="AlphaFoldDB" id="G4CSQ0"/>
<reference evidence="1 2" key="1">
    <citation type="submission" date="2011-06" db="EMBL/GenBank/DDBJ databases">
        <authorList>
            <person name="Muzny D."/>
            <person name="Qin X."/>
            <person name="Deng J."/>
            <person name="Jiang H."/>
            <person name="Liu Y."/>
            <person name="Qu J."/>
            <person name="Song X.-Z."/>
            <person name="Zhang L."/>
            <person name="Thornton R."/>
            <person name="Coyle M."/>
            <person name="Francisco L."/>
            <person name="Jackson L."/>
            <person name="Javaid M."/>
            <person name="Korchina V."/>
            <person name="Kovar C."/>
            <person name="Mata R."/>
            <person name="Mathew T."/>
            <person name="Ngo R."/>
            <person name="Nguyen L."/>
            <person name="Nguyen N."/>
            <person name="Okwuonu G."/>
            <person name="Ongeri F."/>
            <person name="Pham C."/>
            <person name="Simmons D."/>
            <person name="Wilczek-Boney K."/>
            <person name="Hale W."/>
            <person name="Jakkamsetti A."/>
            <person name="Pham P."/>
            <person name="Ruth R."/>
            <person name="San Lucas F."/>
            <person name="Warren J."/>
            <person name="Zhang J."/>
            <person name="Zhao Z."/>
            <person name="Zhou C."/>
            <person name="Zhu D."/>
            <person name="Lee S."/>
            <person name="Bess C."/>
            <person name="Blankenburg K."/>
            <person name="Forbes L."/>
            <person name="Fu Q."/>
            <person name="Gubbala S."/>
            <person name="Hirani K."/>
            <person name="Jayaseelan J.C."/>
            <person name="Lara F."/>
            <person name="Munidasa M."/>
            <person name="Palculict T."/>
            <person name="Patil S."/>
            <person name="Pu L.-L."/>
            <person name="Saada N."/>
            <person name="Tang L."/>
            <person name="Weissenberger G."/>
            <person name="Zhu Y."/>
            <person name="Hemphill L."/>
            <person name="Shang Y."/>
            <person name="Youmans B."/>
            <person name="Ayvaz T."/>
            <person name="Ross M."/>
            <person name="Santibanez J."/>
            <person name="Aqrawi P."/>
            <person name="Gross S."/>
            <person name="Joshi V."/>
            <person name="Fowler G."/>
            <person name="Nazareth L."/>
            <person name="Reid J."/>
            <person name="Worley K."/>
            <person name="Petrosino J."/>
            <person name="Highlander S."/>
            <person name="Gibbs R."/>
        </authorList>
    </citation>
    <scope>NUCLEOTIDE SEQUENCE [LARGE SCALE GENOMIC DNA]</scope>
    <source>
        <strain evidence="1 2">9715</strain>
    </source>
</reference>
<name>G4CSQ0_9NEIS</name>
<proteinExistence type="predicted"/>
<dbReference type="HOGENOM" id="CLU_3155336_0_0_4"/>